<name>A0A1N6FED1_9RHOB</name>
<dbReference type="OrthoDB" id="186379at2"/>
<dbReference type="Pfam" id="PF12849">
    <property type="entry name" value="PBP_like_2"/>
    <property type="match status" value="1"/>
</dbReference>
<reference evidence="4" key="1">
    <citation type="submission" date="2016-11" db="EMBL/GenBank/DDBJ databases">
        <authorList>
            <person name="Varghese N."/>
            <person name="Submissions S."/>
        </authorList>
    </citation>
    <scope>NUCLEOTIDE SEQUENCE [LARGE SCALE GENOMIC DNA]</scope>
    <source>
        <strain evidence="4">DSM 29440</strain>
    </source>
</reference>
<keyword evidence="1" id="KW-0732">Signal</keyword>
<dbReference type="InterPro" id="IPR024370">
    <property type="entry name" value="PBP_domain"/>
</dbReference>
<organism evidence="3 4">
    <name type="scientific">Vannielia litorea</name>
    <dbReference type="NCBI Taxonomy" id="1217970"/>
    <lineage>
        <taxon>Bacteria</taxon>
        <taxon>Pseudomonadati</taxon>
        <taxon>Pseudomonadota</taxon>
        <taxon>Alphaproteobacteria</taxon>
        <taxon>Rhodobacterales</taxon>
        <taxon>Paracoccaceae</taxon>
        <taxon>Vannielia</taxon>
    </lineage>
</organism>
<dbReference type="SUPFAM" id="SSF53850">
    <property type="entry name" value="Periplasmic binding protein-like II"/>
    <property type="match status" value="1"/>
</dbReference>
<dbReference type="InterPro" id="IPR052738">
    <property type="entry name" value="ABC-Tungstate_binding"/>
</dbReference>
<evidence type="ECO:0000256" key="1">
    <source>
        <dbReference type="SAM" id="SignalP"/>
    </source>
</evidence>
<dbReference type="PANTHER" id="PTHR37945">
    <property type="entry name" value="EXTRACELLULAR TUNGSTATE BINDING PROTEIN"/>
    <property type="match status" value="1"/>
</dbReference>
<dbReference type="Gene3D" id="3.40.190.10">
    <property type="entry name" value="Periplasmic binding protein-like II"/>
    <property type="match status" value="2"/>
</dbReference>
<accession>A0A1N6FED1</accession>
<evidence type="ECO:0000259" key="2">
    <source>
        <dbReference type="Pfam" id="PF12849"/>
    </source>
</evidence>
<dbReference type="RefSeq" id="WP_074255657.1">
    <property type="nucleotide sequence ID" value="NZ_FSRL01000001.1"/>
</dbReference>
<sequence>MIRPILAAALSLLALPALAQGHITVQSTTSTQNSGLYEHLLPIFEQTTGIDVRVVAVGTGQALENAGNCDGDMLITHAREAEEAFVASGKGLARYPLMYNDFVLVGPAADPADAQGKDIVAALTRIAEARAPFASRADDSGTNKAELALWAETGANPKAASGEWYLETGSGMGATLNLGTAQGAYVLTDRATWDTFANKADFEILVEGDPRLFNQYGVIVVNPAACPATRIEAAETFARWLLGDGGQDAIEAFAPNGRQLFFPNASE</sequence>
<evidence type="ECO:0000313" key="3">
    <source>
        <dbReference type="EMBL" id="SIN93612.1"/>
    </source>
</evidence>
<evidence type="ECO:0000313" key="4">
    <source>
        <dbReference type="Proteomes" id="UP000184932"/>
    </source>
</evidence>
<feature type="domain" description="PBP" evidence="2">
    <location>
        <begin position="25"/>
        <end position="244"/>
    </location>
</feature>
<keyword evidence="4" id="KW-1185">Reference proteome</keyword>
<dbReference type="EMBL" id="FSRL01000001">
    <property type="protein sequence ID" value="SIN93612.1"/>
    <property type="molecule type" value="Genomic_DNA"/>
</dbReference>
<feature type="signal peptide" evidence="1">
    <location>
        <begin position="1"/>
        <end position="19"/>
    </location>
</feature>
<protein>
    <submittedName>
        <fullName evidence="3">Tungstate transport system substrate-binding protein</fullName>
    </submittedName>
</protein>
<dbReference type="Proteomes" id="UP000184932">
    <property type="component" value="Unassembled WGS sequence"/>
</dbReference>
<gene>
    <name evidence="3" type="ORF">SAMN05444002_1606</name>
</gene>
<dbReference type="PANTHER" id="PTHR37945:SF1">
    <property type="entry name" value="EXTRACELLULAR TUNGSTATE BINDING PROTEIN"/>
    <property type="match status" value="1"/>
</dbReference>
<feature type="chain" id="PRO_5012703755" evidence="1">
    <location>
        <begin position="20"/>
        <end position="267"/>
    </location>
</feature>
<dbReference type="AlphaFoldDB" id="A0A1N6FED1"/>
<dbReference type="STRING" id="1217970.SAMN05444002_1606"/>
<proteinExistence type="predicted"/>